<sequence length="577" mass="65051">MGAASVARRDQRNGTATGVGMSENSNWHSARAEGLQDLDGFLEGEVDMEEEDIVELEPDEEEQPPEVLQRWRLMGRYISQRRPNTDDMTDHFNVKVWKLRSGVNFAPLGKNWFKITFFSKGDFNFVARGGPWIYRGYPLLVTKIQGDARPSETELNTVPLWVQVYDMPWNRQKKYTARLIGDRLGKFLEAVLDVEGNSPYDFLRVRVSIPVDRKLRSSITTQVKGQAGTATFPLRYERVPYFCFWCGYIGHDDTECEKKRIGVPSVEYDSRLRCSPVCKFECRQVYAPPKQHPQVRKELNFSSSDDNSATLGVPADRRRNRRVGRHTGDHIPDRVDAWDGFEEREEGSAEVDAELAAKINHMNLPVVRKEATTLWNRVHTKPAGRGGQGHGVQQGVHYHNVIESAVPLAMYPSNPSASYLAGLGSEEMIPPICGLNSMIFSADTVMSDADSILGKRGSEHQECESEDRSRALTVMGNVGTEGKLKKGPSLVFLCETRLKAEKVRRLRGRLGLRGFAGVDSDGLCGGLALFWNDQLIVEVQSMCERFIDVHVRLSENEPQWASLSRSMNLFLPYSPPH</sequence>
<reference evidence="1" key="1">
    <citation type="submission" date="2021-05" db="EMBL/GenBank/DDBJ databases">
        <authorList>
            <person name="Scholz U."/>
            <person name="Mascher M."/>
            <person name="Fiebig A."/>
        </authorList>
    </citation>
    <scope>NUCLEOTIDE SEQUENCE [LARGE SCALE GENOMIC DNA]</scope>
</reference>
<accession>A0ACD5ZTU9</accession>
<name>A0ACD5ZTU9_AVESA</name>
<dbReference type="EnsemblPlants" id="AVESA.00010b.r2.7AG1212520.1">
    <property type="protein sequence ID" value="AVESA.00010b.r2.7AG1212520.1.CDS"/>
    <property type="gene ID" value="AVESA.00010b.r2.7AG1212520"/>
</dbReference>
<evidence type="ECO:0000313" key="2">
    <source>
        <dbReference type="Proteomes" id="UP001732700"/>
    </source>
</evidence>
<dbReference type="Proteomes" id="UP001732700">
    <property type="component" value="Chromosome 7A"/>
</dbReference>
<evidence type="ECO:0000313" key="1">
    <source>
        <dbReference type="EnsemblPlants" id="AVESA.00010b.r2.7AG1212520.1.CDS"/>
    </source>
</evidence>
<protein>
    <submittedName>
        <fullName evidence="1">Uncharacterized protein</fullName>
    </submittedName>
</protein>
<organism evidence="1 2">
    <name type="scientific">Avena sativa</name>
    <name type="common">Oat</name>
    <dbReference type="NCBI Taxonomy" id="4498"/>
    <lineage>
        <taxon>Eukaryota</taxon>
        <taxon>Viridiplantae</taxon>
        <taxon>Streptophyta</taxon>
        <taxon>Embryophyta</taxon>
        <taxon>Tracheophyta</taxon>
        <taxon>Spermatophyta</taxon>
        <taxon>Magnoliopsida</taxon>
        <taxon>Liliopsida</taxon>
        <taxon>Poales</taxon>
        <taxon>Poaceae</taxon>
        <taxon>BOP clade</taxon>
        <taxon>Pooideae</taxon>
        <taxon>Poodae</taxon>
        <taxon>Poeae</taxon>
        <taxon>Poeae Chloroplast Group 1 (Aveneae type)</taxon>
        <taxon>Aveninae</taxon>
        <taxon>Avena</taxon>
    </lineage>
</organism>
<reference evidence="1" key="2">
    <citation type="submission" date="2025-09" db="UniProtKB">
        <authorList>
            <consortium name="EnsemblPlants"/>
        </authorList>
    </citation>
    <scope>IDENTIFICATION</scope>
</reference>
<keyword evidence="2" id="KW-1185">Reference proteome</keyword>
<proteinExistence type="predicted"/>